<dbReference type="SUPFAM" id="SSF101576">
    <property type="entry name" value="Supernatant protein factor (SPF), C-terminal domain"/>
    <property type="match status" value="1"/>
</dbReference>
<feature type="region of interest" description="Disordered" evidence="1">
    <location>
        <begin position="43"/>
        <end position="157"/>
    </location>
</feature>
<keyword evidence="3" id="KW-1185">Reference proteome</keyword>
<evidence type="ECO:0000313" key="3">
    <source>
        <dbReference type="Proteomes" id="UP000749646"/>
    </source>
</evidence>
<evidence type="ECO:0000313" key="2">
    <source>
        <dbReference type="EMBL" id="KAF9985547.1"/>
    </source>
</evidence>
<reference evidence="2" key="1">
    <citation type="journal article" date="2020" name="Fungal Divers.">
        <title>Resolving the Mortierellaceae phylogeny through synthesis of multi-gene phylogenetics and phylogenomics.</title>
        <authorList>
            <person name="Vandepol N."/>
            <person name="Liber J."/>
            <person name="Desiro A."/>
            <person name="Na H."/>
            <person name="Kennedy M."/>
            <person name="Barry K."/>
            <person name="Grigoriev I.V."/>
            <person name="Miller A.N."/>
            <person name="O'Donnell K."/>
            <person name="Stajich J.E."/>
            <person name="Bonito G."/>
        </authorList>
    </citation>
    <scope>NUCLEOTIDE SEQUENCE</scope>
    <source>
        <strain evidence="2">MES-2147</strain>
    </source>
</reference>
<dbReference type="Gene3D" id="2.60.120.680">
    <property type="entry name" value="GOLD domain"/>
    <property type="match status" value="1"/>
</dbReference>
<sequence length="157" mass="17153">MQEIEIPPRDVFQHYLQVDQPDKTLVWSFSTRKKNISFGLFLRPQQQQPQRSNNSLAPSFSTSTTSTSPTSPIKPDSLYSQRRPSHPQQGSSAGHFARDGILSSSPTKSSHYAASIEHSASDDEENNHHIGGDLGDGISINLQTPGQASLPQGTKPS</sequence>
<comment type="caution">
    <text evidence="2">The sequence shown here is derived from an EMBL/GenBank/DDBJ whole genome shotgun (WGS) entry which is preliminary data.</text>
</comment>
<evidence type="ECO:0000256" key="1">
    <source>
        <dbReference type="SAM" id="MobiDB-lite"/>
    </source>
</evidence>
<dbReference type="AlphaFoldDB" id="A0A9P6MAR0"/>
<dbReference type="EMBL" id="JAAAHW010003293">
    <property type="protein sequence ID" value="KAF9985547.1"/>
    <property type="molecule type" value="Genomic_DNA"/>
</dbReference>
<dbReference type="Proteomes" id="UP000749646">
    <property type="component" value="Unassembled WGS sequence"/>
</dbReference>
<proteinExistence type="predicted"/>
<name>A0A9P6MAR0_9FUNG</name>
<dbReference type="OrthoDB" id="1854502at2759"/>
<feature type="compositionally biased region" description="Polar residues" evidence="1">
    <location>
        <begin position="140"/>
        <end position="157"/>
    </location>
</feature>
<feature type="compositionally biased region" description="Low complexity" evidence="1">
    <location>
        <begin position="43"/>
        <end position="71"/>
    </location>
</feature>
<protein>
    <submittedName>
        <fullName evidence="2">Uncharacterized protein</fullName>
    </submittedName>
</protein>
<dbReference type="InterPro" id="IPR036598">
    <property type="entry name" value="GOLD_dom_sf"/>
</dbReference>
<accession>A0A9P6MAR0</accession>
<feature type="compositionally biased region" description="Polar residues" evidence="1">
    <location>
        <begin position="102"/>
        <end position="112"/>
    </location>
</feature>
<organism evidence="2 3">
    <name type="scientific">Modicella reniformis</name>
    <dbReference type="NCBI Taxonomy" id="1440133"/>
    <lineage>
        <taxon>Eukaryota</taxon>
        <taxon>Fungi</taxon>
        <taxon>Fungi incertae sedis</taxon>
        <taxon>Mucoromycota</taxon>
        <taxon>Mortierellomycotina</taxon>
        <taxon>Mortierellomycetes</taxon>
        <taxon>Mortierellales</taxon>
        <taxon>Mortierellaceae</taxon>
        <taxon>Modicella</taxon>
    </lineage>
</organism>
<feature type="non-terminal residue" evidence="2">
    <location>
        <position position="157"/>
    </location>
</feature>
<feature type="compositionally biased region" description="Polar residues" evidence="1">
    <location>
        <begin position="78"/>
        <end position="92"/>
    </location>
</feature>
<gene>
    <name evidence="2" type="ORF">BGZ65_010584</name>
</gene>